<evidence type="ECO:0000313" key="2">
    <source>
        <dbReference type="Proteomes" id="UP000289738"/>
    </source>
</evidence>
<keyword evidence="2" id="KW-1185">Reference proteome</keyword>
<dbReference type="OrthoDB" id="413520at2759"/>
<comment type="caution">
    <text evidence="1">The sequence shown here is derived from an EMBL/GenBank/DDBJ whole genome shotgun (WGS) entry which is preliminary data.</text>
</comment>
<evidence type="ECO:0000313" key="1">
    <source>
        <dbReference type="EMBL" id="RYQ96198.1"/>
    </source>
</evidence>
<proteinExistence type="predicted"/>
<dbReference type="InterPro" id="IPR029063">
    <property type="entry name" value="SAM-dependent_MTases_sf"/>
</dbReference>
<dbReference type="AlphaFoldDB" id="A0A444Y2M8"/>
<organism evidence="1 2">
    <name type="scientific">Arachis hypogaea</name>
    <name type="common">Peanut</name>
    <dbReference type="NCBI Taxonomy" id="3818"/>
    <lineage>
        <taxon>Eukaryota</taxon>
        <taxon>Viridiplantae</taxon>
        <taxon>Streptophyta</taxon>
        <taxon>Embryophyta</taxon>
        <taxon>Tracheophyta</taxon>
        <taxon>Spermatophyta</taxon>
        <taxon>Magnoliopsida</taxon>
        <taxon>eudicotyledons</taxon>
        <taxon>Gunneridae</taxon>
        <taxon>Pentapetalae</taxon>
        <taxon>rosids</taxon>
        <taxon>fabids</taxon>
        <taxon>Fabales</taxon>
        <taxon>Fabaceae</taxon>
        <taxon>Papilionoideae</taxon>
        <taxon>50 kb inversion clade</taxon>
        <taxon>dalbergioids sensu lato</taxon>
        <taxon>Dalbergieae</taxon>
        <taxon>Pterocarpus clade</taxon>
        <taxon>Arachis</taxon>
    </lineage>
</organism>
<sequence length="136" mass="15671">MRVEPCSLLHSAPLCHCGVAWLLTHPPLTAASLTVMLALKHNLKIQVFNPPFDVVLATNVVYMRSIALDFCHGSPGVRRRRRVSRVLGEVSELHKKFWEMCDEVFDIKKAPRDHLYPEYAYEETGVFLLRKEKKKQ</sequence>
<dbReference type="EMBL" id="SDMP01000018">
    <property type="protein sequence ID" value="RYQ96198.1"/>
    <property type="molecule type" value="Genomic_DNA"/>
</dbReference>
<dbReference type="Gene3D" id="3.40.50.150">
    <property type="entry name" value="Vaccinia Virus protein VP39"/>
    <property type="match status" value="1"/>
</dbReference>
<accession>A0A444Y2M8</accession>
<dbReference type="Proteomes" id="UP000289738">
    <property type="component" value="Chromosome B08"/>
</dbReference>
<reference evidence="1 2" key="1">
    <citation type="submission" date="2019-01" db="EMBL/GenBank/DDBJ databases">
        <title>Sequencing of cultivated peanut Arachis hypogaea provides insights into genome evolution and oil improvement.</title>
        <authorList>
            <person name="Chen X."/>
        </authorList>
    </citation>
    <scope>NUCLEOTIDE SEQUENCE [LARGE SCALE GENOMIC DNA]</scope>
    <source>
        <strain evidence="2">cv. Fuhuasheng</strain>
        <tissue evidence="1">Leaves</tissue>
    </source>
</reference>
<dbReference type="STRING" id="3818.A0A444Y2M8"/>
<protein>
    <submittedName>
        <fullName evidence="1">Uncharacterized protein</fullName>
    </submittedName>
</protein>
<gene>
    <name evidence="1" type="ORF">Ahy_B08g091821</name>
</gene>
<name>A0A444Y2M8_ARAHY</name>